<dbReference type="PROSITE" id="PS51168">
    <property type="entry name" value="CHORISMATE_MUT_2"/>
    <property type="match status" value="1"/>
</dbReference>
<comment type="function">
    <text evidence="2">Catalyzes the Claisen rearrangement of chorismate to prephenate and the decarboxylation/dehydration of prephenate to phenylpyruvate.</text>
</comment>
<evidence type="ECO:0000256" key="3">
    <source>
        <dbReference type="ARBA" id="ARBA00004496"/>
    </source>
</evidence>
<dbReference type="InterPro" id="IPR002701">
    <property type="entry name" value="CM_II_prokaryot"/>
</dbReference>
<evidence type="ECO:0000256" key="6">
    <source>
        <dbReference type="ARBA" id="ARBA00012404"/>
    </source>
</evidence>
<evidence type="ECO:0000256" key="10">
    <source>
        <dbReference type="ARBA" id="ARBA00022605"/>
    </source>
</evidence>
<feature type="domain" description="ACT" evidence="22">
    <location>
        <begin position="285"/>
        <end position="362"/>
    </location>
</feature>
<dbReference type="InterPro" id="IPR036979">
    <property type="entry name" value="CM_dom_sf"/>
</dbReference>
<keyword evidence="9" id="KW-0963">Cytoplasm</keyword>
<dbReference type="InterPro" id="IPR002912">
    <property type="entry name" value="ACT_dom"/>
</dbReference>
<comment type="subcellular location">
    <subcellularLocation>
        <location evidence="3">Cytoplasm</location>
    </subcellularLocation>
</comment>
<evidence type="ECO:0000256" key="7">
    <source>
        <dbReference type="ARBA" id="ARBA00013147"/>
    </source>
</evidence>
<dbReference type="GO" id="GO:0005737">
    <property type="term" value="C:cytoplasm"/>
    <property type="evidence" value="ECO:0007669"/>
    <property type="project" value="UniProtKB-SubCell"/>
</dbReference>
<feature type="domain" description="Prephenate dehydratase" evidence="21">
    <location>
        <begin position="98"/>
        <end position="273"/>
    </location>
</feature>
<keyword evidence="15" id="KW-0511">Multifunctional enzyme</keyword>
<evidence type="ECO:0000256" key="4">
    <source>
        <dbReference type="ARBA" id="ARBA00004741"/>
    </source>
</evidence>
<comment type="pathway">
    <text evidence="4">Amino-acid biosynthesis; L-phenylalanine biosynthesis; phenylpyruvate from prephenate: step 1/1.</text>
</comment>
<accession>U2FWT5</accession>
<dbReference type="SMART" id="SM00830">
    <property type="entry name" value="CM_2"/>
    <property type="match status" value="1"/>
</dbReference>
<dbReference type="SUPFAM" id="SSF53850">
    <property type="entry name" value="Periplasmic binding protein-like II"/>
    <property type="match status" value="1"/>
</dbReference>
<dbReference type="eggNOG" id="COG0077">
    <property type="taxonomic scope" value="Bacteria"/>
</dbReference>
<comment type="catalytic activity">
    <reaction evidence="18">
        <text>prephenate + H(+) = 3-phenylpyruvate + CO2 + H2O</text>
        <dbReference type="Rhea" id="RHEA:21648"/>
        <dbReference type="ChEBI" id="CHEBI:15377"/>
        <dbReference type="ChEBI" id="CHEBI:15378"/>
        <dbReference type="ChEBI" id="CHEBI:16526"/>
        <dbReference type="ChEBI" id="CHEBI:18005"/>
        <dbReference type="ChEBI" id="CHEBI:29934"/>
        <dbReference type="EC" id="4.2.1.51"/>
    </reaction>
</comment>
<dbReference type="FunFam" id="3.40.190.10:FF:000034">
    <property type="entry name" value="Chorismate mutase/prephenate dehydratase"/>
    <property type="match status" value="1"/>
</dbReference>
<evidence type="ECO:0000259" key="21">
    <source>
        <dbReference type="PROSITE" id="PS51171"/>
    </source>
</evidence>
<keyword evidence="11" id="KW-0057">Aromatic amino acid biosynthesis</keyword>
<dbReference type="InterPro" id="IPR001086">
    <property type="entry name" value="Preph_deHydtase"/>
</dbReference>
<dbReference type="UniPathway" id="UPA00121">
    <property type="reaction ID" value="UER00345"/>
</dbReference>
<dbReference type="PROSITE" id="PS51171">
    <property type="entry name" value="PREPHENATE_DEHYDR_3"/>
    <property type="match status" value="1"/>
</dbReference>
<evidence type="ECO:0000256" key="9">
    <source>
        <dbReference type="ARBA" id="ARBA00022490"/>
    </source>
</evidence>
<dbReference type="SUPFAM" id="SSF48600">
    <property type="entry name" value="Chorismate mutase II"/>
    <property type="match status" value="1"/>
</dbReference>
<evidence type="ECO:0000256" key="1">
    <source>
        <dbReference type="ARBA" id="ARBA00000824"/>
    </source>
</evidence>
<keyword evidence="12" id="KW-0584">Phenylalanine biosynthesis</keyword>
<comment type="pathway">
    <text evidence="5">Metabolic intermediate biosynthesis; prephenate biosynthesis; prephenate from chorismate: step 1/1.</text>
</comment>
<keyword evidence="10" id="KW-0028">Amino-acid biosynthesis</keyword>
<dbReference type="GO" id="GO:0004664">
    <property type="term" value="F:prephenate dehydratase activity"/>
    <property type="evidence" value="ECO:0007669"/>
    <property type="project" value="UniProtKB-EC"/>
</dbReference>
<dbReference type="NCBIfam" id="NF008865">
    <property type="entry name" value="PRK11898.1"/>
    <property type="match status" value="1"/>
</dbReference>
<evidence type="ECO:0000256" key="13">
    <source>
        <dbReference type="ARBA" id="ARBA00023235"/>
    </source>
</evidence>
<dbReference type="EMBL" id="AFNV02000016">
    <property type="protein sequence ID" value="ERJ18703.1"/>
    <property type="molecule type" value="Genomic_DNA"/>
</dbReference>
<evidence type="ECO:0000256" key="12">
    <source>
        <dbReference type="ARBA" id="ARBA00023222"/>
    </source>
</evidence>
<evidence type="ECO:0000256" key="19">
    <source>
        <dbReference type="PIRSR" id="PIRSR001500-2"/>
    </source>
</evidence>
<dbReference type="Gene3D" id="3.30.70.260">
    <property type="match status" value="1"/>
</dbReference>
<comment type="caution">
    <text evidence="23">The sequence shown here is derived from an EMBL/GenBank/DDBJ whole genome shotgun (WGS) entry which is preliminary data.</text>
</comment>
<dbReference type="RefSeq" id="WP_006913496.1">
    <property type="nucleotide sequence ID" value="NZ_AFNV02000016.1"/>
</dbReference>
<evidence type="ECO:0000313" key="23">
    <source>
        <dbReference type="EMBL" id="ERJ18703.1"/>
    </source>
</evidence>
<dbReference type="InterPro" id="IPR010957">
    <property type="entry name" value="G/b/e-P-prot_chorismate_mutase"/>
</dbReference>
<dbReference type="Gene3D" id="1.20.59.10">
    <property type="entry name" value="Chorismate mutase"/>
    <property type="match status" value="1"/>
</dbReference>
<evidence type="ECO:0000256" key="15">
    <source>
        <dbReference type="ARBA" id="ARBA00023268"/>
    </source>
</evidence>
<dbReference type="Pfam" id="PF01817">
    <property type="entry name" value="CM_2"/>
    <property type="match status" value="1"/>
</dbReference>
<dbReference type="GO" id="GO:0004106">
    <property type="term" value="F:chorismate mutase activity"/>
    <property type="evidence" value="ECO:0007669"/>
    <property type="project" value="UniProtKB-EC"/>
</dbReference>
<feature type="site" description="Essential for prephenate dehydratase activity" evidence="19">
    <location>
        <position position="266"/>
    </location>
</feature>
<reference evidence="23 24" key="2">
    <citation type="journal article" date="2013" name="PLoS ONE">
        <title>INDIGO - INtegrated Data Warehouse of MIcrobial GenOmes with Examples from the Red Sea Extremophiles.</title>
        <authorList>
            <person name="Alam I."/>
            <person name="Antunes A."/>
            <person name="Kamau A.A."/>
            <person name="Ba Alawi W."/>
            <person name="Kalkatawi M."/>
            <person name="Stingl U."/>
            <person name="Bajic V.B."/>
        </authorList>
    </citation>
    <scope>NUCLEOTIDE SEQUENCE [LARGE SCALE GENOMIC DNA]</scope>
    <source>
        <strain evidence="23 24">E1L3A</strain>
    </source>
</reference>
<protein>
    <recommendedName>
        <fullName evidence="8">Bifunctional chorismate mutase/prephenate dehydratase</fullName>
        <ecNumber evidence="7">4.2.1.51</ecNumber>
        <ecNumber evidence="6">5.4.99.5</ecNumber>
    </recommendedName>
    <alternativeName>
        <fullName evidence="17">Chorismate mutase-prephenate dehydratase</fullName>
    </alternativeName>
    <alternativeName>
        <fullName evidence="16">p-protein</fullName>
    </alternativeName>
</protein>
<reference evidence="23 24" key="1">
    <citation type="journal article" date="2011" name="J. Bacteriol.">
        <title>Genome sequence of Salinisphaera shabanensis, a gammaproteobacterium from the harsh, variable environment of the brine-seawater interface of the Shaban Deep in the Red Sea.</title>
        <authorList>
            <person name="Antunes A."/>
            <person name="Alam I."/>
            <person name="Bajic V.B."/>
            <person name="Stingl U."/>
        </authorList>
    </citation>
    <scope>NUCLEOTIDE SEQUENCE [LARGE SCALE GENOMIC DNA]</scope>
    <source>
        <strain evidence="23 24">E1L3A</strain>
    </source>
</reference>
<evidence type="ECO:0000259" key="20">
    <source>
        <dbReference type="PROSITE" id="PS51168"/>
    </source>
</evidence>
<dbReference type="PANTHER" id="PTHR21022">
    <property type="entry name" value="PREPHENATE DEHYDRATASE P PROTEIN"/>
    <property type="match status" value="1"/>
</dbReference>
<dbReference type="EC" id="5.4.99.5" evidence="6"/>
<evidence type="ECO:0000259" key="22">
    <source>
        <dbReference type="PROSITE" id="PS51671"/>
    </source>
</evidence>
<dbReference type="InterPro" id="IPR045865">
    <property type="entry name" value="ACT-like_dom_sf"/>
</dbReference>
<dbReference type="CDD" id="cd13630">
    <property type="entry name" value="PBP2_PDT_1"/>
    <property type="match status" value="1"/>
</dbReference>
<name>U2FWT5_9GAMM</name>
<evidence type="ECO:0000256" key="5">
    <source>
        <dbReference type="ARBA" id="ARBA00004817"/>
    </source>
</evidence>
<organism evidence="23 24">
    <name type="scientific">Salinisphaera shabanensis E1L3A</name>
    <dbReference type="NCBI Taxonomy" id="1033802"/>
    <lineage>
        <taxon>Bacteria</taxon>
        <taxon>Pseudomonadati</taxon>
        <taxon>Pseudomonadota</taxon>
        <taxon>Gammaproteobacteria</taxon>
        <taxon>Salinisphaerales</taxon>
        <taxon>Salinisphaeraceae</taxon>
        <taxon>Salinisphaera</taxon>
    </lineage>
</organism>
<keyword evidence="14" id="KW-0456">Lyase</keyword>
<evidence type="ECO:0000256" key="16">
    <source>
        <dbReference type="ARBA" id="ARBA00031175"/>
    </source>
</evidence>
<dbReference type="GO" id="GO:0009094">
    <property type="term" value="P:L-phenylalanine biosynthetic process"/>
    <property type="evidence" value="ECO:0007669"/>
    <property type="project" value="UniProtKB-UniPathway"/>
</dbReference>
<dbReference type="OrthoDB" id="9802281at2"/>
<keyword evidence="13 23" id="KW-0413">Isomerase</keyword>
<dbReference type="GO" id="GO:0046417">
    <property type="term" value="P:chorismate metabolic process"/>
    <property type="evidence" value="ECO:0007669"/>
    <property type="project" value="InterPro"/>
</dbReference>
<dbReference type="PIRSF" id="PIRSF001500">
    <property type="entry name" value="Chor_mut_pdt_Ppr"/>
    <property type="match status" value="1"/>
</dbReference>
<dbReference type="SUPFAM" id="SSF55021">
    <property type="entry name" value="ACT-like"/>
    <property type="match status" value="1"/>
</dbReference>
<evidence type="ECO:0000256" key="11">
    <source>
        <dbReference type="ARBA" id="ARBA00023141"/>
    </source>
</evidence>
<dbReference type="Pfam" id="PF01842">
    <property type="entry name" value="ACT"/>
    <property type="match status" value="1"/>
</dbReference>
<dbReference type="CDD" id="cd04905">
    <property type="entry name" value="ACT_CM-PDT"/>
    <property type="match status" value="1"/>
</dbReference>
<dbReference type="STRING" id="1033802.SSPSH_002411"/>
<evidence type="ECO:0000256" key="14">
    <source>
        <dbReference type="ARBA" id="ARBA00023239"/>
    </source>
</evidence>
<dbReference type="Gene3D" id="3.40.190.10">
    <property type="entry name" value="Periplasmic binding protein-like II"/>
    <property type="match status" value="2"/>
</dbReference>
<sequence>MSSRQDKSDDEALAGARERIDTLDAQIQALIAERAGVALDVARIKTARQRTDFYRPEREADVLRRVAERNEGPLDDATITRLMREVMSACLALESPLKVAYLGPEGTYTQAAVYKHFGHSVRAMPLPAIDEIFREVEAGNADFGVVPVENSTEGVVSHTLDQLVGSSLQICGEVALAVHHHLLSKSVDLTGVKRVVAHAQSLAQCRKWLDRRLPGVVREAVSSNGEAARRVAGENQAAAIAGRAASEFYELPMLASNIEDEPNNTTRFLVLGKQKVPATGDDMTSILVAIRNQPGMLHRLLTPGAEAGVDLTRIESRPSRRQAWDYNFFIDLEGHIDEPRVRQVLDAIESQAAMLKVLGAYPRAVDTSST</sequence>
<dbReference type="InterPro" id="IPR036263">
    <property type="entry name" value="Chorismate_II_sf"/>
</dbReference>
<comment type="catalytic activity">
    <reaction evidence="1">
        <text>chorismate = prephenate</text>
        <dbReference type="Rhea" id="RHEA:13897"/>
        <dbReference type="ChEBI" id="CHEBI:29748"/>
        <dbReference type="ChEBI" id="CHEBI:29934"/>
        <dbReference type="EC" id="5.4.99.5"/>
    </reaction>
</comment>
<dbReference type="PROSITE" id="PS00858">
    <property type="entry name" value="PREPHENATE_DEHYDR_2"/>
    <property type="match status" value="1"/>
</dbReference>
<gene>
    <name evidence="23" type="primary">pheA</name>
    <name evidence="23" type="ORF">SSPSH_002411</name>
</gene>
<dbReference type="InterPro" id="IPR018528">
    <property type="entry name" value="Preph_deHydtase_CS"/>
</dbReference>
<dbReference type="Proteomes" id="UP000006242">
    <property type="component" value="Unassembled WGS sequence"/>
</dbReference>
<dbReference type="EC" id="4.2.1.51" evidence="7"/>
<dbReference type="UniPathway" id="UPA00120">
    <property type="reaction ID" value="UER00203"/>
</dbReference>
<evidence type="ECO:0000256" key="18">
    <source>
        <dbReference type="ARBA" id="ARBA00047848"/>
    </source>
</evidence>
<feature type="domain" description="Chorismate mutase" evidence="20">
    <location>
        <begin position="7"/>
        <end position="98"/>
    </location>
</feature>
<dbReference type="FunFam" id="3.40.190.10:FF:000029">
    <property type="entry name" value="Chorismate mutase/Prephenate dehydratase"/>
    <property type="match status" value="1"/>
</dbReference>
<dbReference type="NCBIfam" id="TIGR01807">
    <property type="entry name" value="CM_P2"/>
    <property type="match status" value="1"/>
</dbReference>
<dbReference type="Pfam" id="PF00800">
    <property type="entry name" value="PDT"/>
    <property type="match status" value="1"/>
</dbReference>
<evidence type="ECO:0000256" key="17">
    <source>
        <dbReference type="ARBA" id="ARBA00031520"/>
    </source>
</evidence>
<dbReference type="AlphaFoldDB" id="U2FWT5"/>
<dbReference type="FunFam" id="3.30.70.260:FF:000012">
    <property type="entry name" value="Prephenate dehydratase"/>
    <property type="match status" value="1"/>
</dbReference>
<evidence type="ECO:0000313" key="24">
    <source>
        <dbReference type="Proteomes" id="UP000006242"/>
    </source>
</evidence>
<dbReference type="PANTHER" id="PTHR21022:SF19">
    <property type="entry name" value="PREPHENATE DEHYDRATASE-RELATED"/>
    <property type="match status" value="1"/>
</dbReference>
<keyword evidence="24" id="KW-1185">Reference proteome</keyword>
<evidence type="ECO:0000256" key="8">
    <source>
        <dbReference type="ARBA" id="ARBA00014401"/>
    </source>
</evidence>
<evidence type="ECO:0000256" key="2">
    <source>
        <dbReference type="ARBA" id="ARBA00002364"/>
    </source>
</evidence>
<dbReference type="PROSITE" id="PS51671">
    <property type="entry name" value="ACT"/>
    <property type="match status" value="1"/>
</dbReference>
<dbReference type="PROSITE" id="PS00857">
    <property type="entry name" value="PREPHENATE_DEHYDR_1"/>
    <property type="match status" value="1"/>
</dbReference>
<dbReference type="InterPro" id="IPR008242">
    <property type="entry name" value="Chor_mutase/pphenate_deHydtase"/>
</dbReference>
<proteinExistence type="predicted"/>